<dbReference type="RefSeq" id="WP_121030384.1">
    <property type="nucleotide sequence ID" value="NZ_RBXT01000001.1"/>
</dbReference>
<comment type="caution">
    <text evidence="6">The sequence shown here is derived from an EMBL/GenBank/DDBJ whole genome shotgun (WGS) entry which is preliminary data.</text>
</comment>
<reference evidence="6 7" key="1">
    <citation type="submission" date="2018-10" db="EMBL/GenBank/DDBJ databases">
        <title>Sequencing the genomes of 1000 actinobacteria strains.</title>
        <authorList>
            <person name="Klenk H.-P."/>
        </authorList>
    </citation>
    <scope>NUCLEOTIDE SEQUENCE [LARGE SCALE GENOMIC DNA]</scope>
    <source>
        <strain evidence="6 7">DSM 44267</strain>
    </source>
</reference>
<protein>
    <submittedName>
        <fullName evidence="6">Phytoene desaturase</fullName>
    </submittedName>
</protein>
<accession>A0A495XUU8</accession>
<dbReference type="Proteomes" id="UP000278440">
    <property type="component" value="Unassembled WGS sequence"/>
</dbReference>
<sequence length="517" mass="55866">MSSVVVVGAGLSGLAAACHLIGQGHEVTVVERHHTAGGRGLRLQREGFTFDTGPTVMTMPDLVDDALRQVDTSLADLLPMTLLDPAYRARFADGSEIMVRHGVEAMREEISRTCGSVDAAAFVDFTTWLRQLYRVEMPHFIDANFDSPLDLMASPGAAAKLLRLGGFRRLGPVIREWFADERLHRLFSFQALYAGLSPEKALALYAVITYMDSIEGVWFPQGGMDAVPAAMATAVAKAGGELRYNATVERFALDRRGAVAGVVLDDGEQLRADAVVCTLDLPTAYDRLLPQLKAPRVVRNGDYSPSAVVWHIGAKGQPAPGTSHHNIHFGDDWNGAFRALIDDKQLMPDPSRLVTVPTVTDPGLAPAGDSVLYVLEPVPNLTAGIDWDRERGPMRERLETFLDANGYPTEVVADEFVTPADWERMGMHQGTPFALAHTFLQTGPFRPNNVDRRVPGLVFAGSGTVPGVGVPMVLVSGKLAARRVADYLPDGGRRRAGSAAAQGGRHGIFTRALGGRR</sequence>
<dbReference type="SUPFAM" id="SSF51905">
    <property type="entry name" value="FAD/NAD(P)-binding domain"/>
    <property type="match status" value="1"/>
</dbReference>
<dbReference type="EMBL" id="RBXT01000001">
    <property type="protein sequence ID" value="RKT76855.1"/>
    <property type="molecule type" value="Genomic_DNA"/>
</dbReference>
<comment type="similarity">
    <text evidence="4">Belongs to the carotenoid/retinoid oxidoreductase family.</text>
</comment>
<gene>
    <name evidence="6" type="ORF">DFJ68_0257</name>
</gene>
<feature type="domain" description="Amine oxidase" evidence="5">
    <location>
        <begin position="11"/>
        <end position="484"/>
    </location>
</feature>
<dbReference type="GO" id="GO:0016491">
    <property type="term" value="F:oxidoreductase activity"/>
    <property type="evidence" value="ECO:0007669"/>
    <property type="project" value="UniProtKB-KW"/>
</dbReference>
<dbReference type="InterPro" id="IPR002937">
    <property type="entry name" value="Amino_oxidase"/>
</dbReference>
<dbReference type="Pfam" id="PF01593">
    <property type="entry name" value="Amino_oxidase"/>
    <property type="match status" value="1"/>
</dbReference>
<evidence type="ECO:0000313" key="6">
    <source>
        <dbReference type="EMBL" id="RKT76855.1"/>
    </source>
</evidence>
<dbReference type="PANTHER" id="PTHR43734:SF1">
    <property type="entry name" value="PHYTOENE DESATURASE"/>
    <property type="match status" value="1"/>
</dbReference>
<dbReference type="PANTHER" id="PTHR43734">
    <property type="entry name" value="PHYTOENE DESATURASE"/>
    <property type="match status" value="1"/>
</dbReference>
<evidence type="ECO:0000256" key="4">
    <source>
        <dbReference type="RuleBase" id="RU362075"/>
    </source>
</evidence>
<keyword evidence="3 4" id="KW-0560">Oxidoreductase</keyword>
<organism evidence="6 7">
    <name type="scientific">Terracoccus luteus</name>
    <dbReference type="NCBI Taxonomy" id="53356"/>
    <lineage>
        <taxon>Bacteria</taxon>
        <taxon>Bacillati</taxon>
        <taxon>Actinomycetota</taxon>
        <taxon>Actinomycetes</taxon>
        <taxon>Micrococcales</taxon>
        <taxon>Intrasporangiaceae</taxon>
        <taxon>Terracoccus</taxon>
    </lineage>
</organism>
<dbReference type="PRINTS" id="PR00419">
    <property type="entry name" value="ADXRDTASE"/>
</dbReference>
<evidence type="ECO:0000256" key="3">
    <source>
        <dbReference type="ARBA" id="ARBA00023002"/>
    </source>
</evidence>
<comment type="pathway">
    <text evidence="1 4">Carotenoid biosynthesis.</text>
</comment>
<dbReference type="NCBIfam" id="TIGR02734">
    <property type="entry name" value="crtI_fam"/>
    <property type="match status" value="1"/>
</dbReference>
<proteinExistence type="inferred from homology"/>
<dbReference type="GO" id="GO:0016117">
    <property type="term" value="P:carotenoid biosynthetic process"/>
    <property type="evidence" value="ECO:0007669"/>
    <property type="project" value="UniProtKB-KW"/>
</dbReference>
<evidence type="ECO:0000256" key="1">
    <source>
        <dbReference type="ARBA" id="ARBA00004829"/>
    </source>
</evidence>
<dbReference type="OrthoDB" id="9774675at2"/>
<keyword evidence="2 4" id="KW-0125">Carotenoid biosynthesis</keyword>
<dbReference type="AlphaFoldDB" id="A0A495XUU8"/>
<dbReference type="InterPro" id="IPR014105">
    <property type="entry name" value="Carotenoid/retinoid_OxRdtase"/>
</dbReference>
<keyword evidence="7" id="KW-1185">Reference proteome</keyword>
<evidence type="ECO:0000256" key="2">
    <source>
        <dbReference type="ARBA" id="ARBA00022746"/>
    </source>
</evidence>
<evidence type="ECO:0000313" key="7">
    <source>
        <dbReference type="Proteomes" id="UP000278440"/>
    </source>
</evidence>
<dbReference type="Gene3D" id="3.50.50.60">
    <property type="entry name" value="FAD/NAD(P)-binding domain"/>
    <property type="match status" value="2"/>
</dbReference>
<name>A0A495XUU8_9MICO</name>
<evidence type="ECO:0000259" key="5">
    <source>
        <dbReference type="Pfam" id="PF01593"/>
    </source>
</evidence>
<dbReference type="InterPro" id="IPR036188">
    <property type="entry name" value="FAD/NAD-bd_sf"/>
</dbReference>